<evidence type="ECO:0000313" key="1">
    <source>
        <dbReference type="EMBL" id="EPG74905.1"/>
    </source>
</evidence>
<accession>S3VEI2</accession>
<evidence type="ECO:0000313" key="2">
    <source>
        <dbReference type="Proteomes" id="UP000014540"/>
    </source>
</evidence>
<gene>
    <name evidence="1" type="ORF">LEP1GSC058_1666</name>
</gene>
<dbReference type="AlphaFoldDB" id="S3VEI2"/>
<dbReference type="CDD" id="cd06587">
    <property type="entry name" value="VOC"/>
    <property type="match status" value="1"/>
</dbReference>
<dbReference type="RefSeq" id="WP_016548978.1">
    <property type="nucleotide sequence ID" value="NZ_AKWZ02000006.1"/>
</dbReference>
<dbReference type="SUPFAM" id="SSF54593">
    <property type="entry name" value="Glyoxalase/Bleomycin resistance protein/Dihydroxybiphenyl dioxygenase"/>
    <property type="match status" value="1"/>
</dbReference>
<protein>
    <submittedName>
        <fullName evidence="1">Uncharacterized protein</fullName>
    </submittedName>
</protein>
<organism evidence="1 2">
    <name type="scientific">Leptospira fainei serovar Hurstbridge str. BUT 6</name>
    <dbReference type="NCBI Taxonomy" id="1193011"/>
    <lineage>
        <taxon>Bacteria</taxon>
        <taxon>Pseudomonadati</taxon>
        <taxon>Spirochaetota</taxon>
        <taxon>Spirochaetia</taxon>
        <taxon>Leptospirales</taxon>
        <taxon>Leptospiraceae</taxon>
        <taxon>Leptospira</taxon>
    </lineage>
</organism>
<dbReference type="Gene3D" id="3.10.180.10">
    <property type="entry name" value="2,3-Dihydroxybiphenyl 1,2-Dioxygenase, domain 1"/>
    <property type="match status" value="1"/>
</dbReference>
<keyword evidence="2" id="KW-1185">Reference proteome</keyword>
<reference evidence="1" key="1">
    <citation type="submission" date="2013-04" db="EMBL/GenBank/DDBJ databases">
        <authorList>
            <person name="Harkins D.M."/>
            <person name="Durkin A.S."/>
            <person name="Selengut J.D."/>
            <person name="Sanka R."/>
            <person name="DePew J."/>
            <person name="Purushe J."/>
            <person name="Ahmed A."/>
            <person name="van der Linden H."/>
            <person name="Goris M.G.A."/>
            <person name="Hartskeerl R.A."/>
            <person name="Vinetz J.M."/>
            <person name="Sutton G.G."/>
            <person name="Nelson W.C."/>
            <person name="Fouts D.E."/>
        </authorList>
    </citation>
    <scope>NUCLEOTIDE SEQUENCE [LARGE SCALE GENOMIC DNA]</scope>
    <source>
        <strain evidence="1">BUT 6</strain>
    </source>
</reference>
<name>S3VEI2_9LEPT</name>
<dbReference type="EMBL" id="AKWZ02000006">
    <property type="protein sequence ID" value="EPG74905.1"/>
    <property type="molecule type" value="Genomic_DNA"/>
</dbReference>
<sequence>MAKVIFGNHSSVIVPRQDRENIRKFYCDVIGGTITKEEDERDFLRLGDDFYLVFLYGDVPDKSEFLRTARSIWLEIKSNKVEEMSRKILESGLVRKLELPDPHLYFQAPGGQCLRLVGIDEDLSFYEGAGEGSNVAKVKEALEKEAIIK</sequence>
<proteinExistence type="predicted"/>
<dbReference type="Proteomes" id="UP000014540">
    <property type="component" value="Unassembled WGS sequence"/>
</dbReference>
<dbReference type="STRING" id="1193011.LEP1GSC058_1666"/>
<dbReference type="InterPro" id="IPR029068">
    <property type="entry name" value="Glyas_Bleomycin-R_OHBP_Dase"/>
</dbReference>
<comment type="caution">
    <text evidence="1">The sequence shown here is derived from an EMBL/GenBank/DDBJ whole genome shotgun (WGS) entry which is preliminary data.</text>
</comment>
<dbReference type="OrthoDB" id="330923at2"/>